<dbReference type="Gene3D" id="2.40.160.130">
    <property type="entry name" value="Capsule assembly protein Wzi"/>
    <property type="match status" value="1"/>
</dbReference>
<dbReference type="EMBL" id="FNCW01000002">
    <property type="protein sequence ID" value="SDG48917.1"/>
    <property type="molecule type" value="Genomic_DNA"/>
</dbReference>
<organism evidence="1 2">
    <name type="scientific">Psychroflexus sediminis</name>
    <dbReference type="NCBI Taxonomy" id="470826"/>
    <lineage>
        <taxon>Bacteria</taxon>
        <taxon>Pseudomonadati</taxon>
        <taxon>Bacteroidota</taxon>
        <taxon>Flavobacteriia</taxon>
        <taxon>Flavobacteriales</taxon>
        <taxon>Flavobacteriaceae</taxon>
        <taxon>Psychroflexus</taxon>
    </lineage>
</organism>
<dbReference type="InterPro" id="IPR038636">
    <property type="entry name" value="Wzi_sf"/>
</dbReference>
<proteinExistence type="predicted"/>
<accession>A0A1G7UN56</accession>
<dbReference type="Proteomes" id="UP000199296">
    <property type="component" value="Unassembled WGS sequence"/>
</dbReference>
<gene>
    <name evidence="1" type="ORF">SAMN04488027_102177</name>
</gene>
<evidence type="ECO:0000313" key="2">
    <source>
        <dbReference type="Proteomes" id="UP000199296"/>
    </source>
</evidence>
<evidence type="ECO:0000313" key="1">
    <source>
        <dbReference type="EMBL" id="SDG48917.1"/>
    </source>
</evidence>
<protein>
    <submittedName>
        <fullName evidence="1">Protein involved in gliding motility RemB</fullName>
    </submittedName>
</protein>
<sequence length="696" mass="80735">MFFNLLIMKFLPFVLALFGFMASGQNFVSKTENYPTFPACETVLKSEKETCFKEQLKSFILSNYQEPAVISSENYTGLATVIFEVDTEGEFQVLYVNSEYKVLNEELERVFKALPEISPATYNGAPTYVQFRMPLQIPLTESSFQKEAIQKEKPLESYQSEYENIQTKKFTYPQYNSGLNIPLSHELYNRFIPHMDKIGTNAHTASKPYSYTEIKPYYNLEERNQDLFYDKESWFGRKFFNENTVQIQGENYWFTFDIGADLQVGRDFEGEITTYNNTRAGILQAGLGKKFNVYTVIYESQGKFAGYFNDLAIDRGRANTSQVSIPGRGIGEPYRDGFDYPVVEGYLSYDLADFMNIQFGRGKNFIGDGYRSLFLSDTPSPHAYFKLKTNFWKFEYTNIWSSLRNPNTTTEGGAFLTKYMATHYLSYNVTKRLNIGLFESVLIESEPNRGFDWNLLNPVLFYNMVEYSTGSRSGTSLIGLSYKYKWTDRINSYGQLIIDEFSVDEVRAGNKSWTNKFGFQMGVKYANAFNVNNLFFQLEYNQVRPYTYSHNTLTVHYTNDNQPLAHLWGANFREFLFITRYKKDRFYGHAKFIFGERGFETNADNNPFYGTDLLGDERLRIADEGITIGQGNRANSYYGEFEAGFIVNPTTNLKAYISLIHRKLDVSQNTALNSDRTTTWLNLGFRTDIFNWYYDY</sequence>
<keyword evidence="2" id="KW-1185">Reference proteome</keyword>
<dbReference type="STRING" id="470826.SAMN04488027_102177"/>
<name>A0A1G7UN56_9FLAO</name>
<dbReference type="AlphaFoldDB" id="A0A1G7UN56"/>
<reference evidence="1 2" key="1">
    <citation type="submission" date="2016-10" db="EMBL/GenBank/DDBJ databases">
        <authorList>
            <person name="de Groot N.N."/>
        </authorList>
    </citation>
    <scope>NUCLEOTIDE SEQUENCE [LARGE SCALE GENOMIC DNA]</scope>
    <source>
        <strain evidence="1 2">DSM 19803</strain>
    </source>
</reference>